<dbReference type="PANTHER" id="PTHR43668">
    <property type="entry name" value="ALLANTOINASE"/>
    <property type="match status" value="1"/>
</dbReference>
<dbReference type="SUPFAM" id="SSF51556">
    <property type="entry name" value="Metallo-dependent hydrolases"/>
    <property type="match status" value="1"/>
</dbReference>
<dbReference type="EC" id="3.5.2.3" evidence="3"/>
<keyword evidence="3" id="KW-0378">Hydrolase</keyword>
<evidence type="ECO:0000313" key="4">
    <source>
        <dbReference type="Proteomes" id="UP001465331"/>
    </source>
</evidence>
<dbReference type="EMBL" id="JBEPIJ010000008">
    <property type="protein sequence ID" value="MES0874019.1"/>
    <property type="molecule type" value="Genomic_DNA"/>
</dbReference>
<dbReference type="GO" id="GO:0004151">
    <property type="term" value="F:dihydroorotase activity"/>
    <property type="evidence" value="ECO:0007669"/>
    <property type="project" value="UniProtKB-EC"/>
</dbReference>
<dbReference type="SUPFAM" id="SSF51338">
    <property type="entry name" value="Composite domain of metallo-dependent hydrolases"/>
    <property type="match status" value="1"/>
</dbReference>
<dbReference type="InterPro" id="IPR011059">
    <property type="entry name" value="Metal-dep_hydrolase_composite"/>
</dbReference>
<gene>
    <name evidence="3" type="ORF">ABSH63_08390</name>
</gene>
<feature type="domain" description="Amidohydrolase-related" evidence="2">
    <location>
        <begin position="78"/>
        <end position="446"/>
    </location>
</feature>
<reference evidence="3 4" key="1">
    <citation type="submission" date="2024-06" db="EMBL/GenBank/DDBJ databases">
        <authorList>
            <person name="Li Z."/>
            <person name="Jiang Y."/>
        </authorList>
    </citation>
    <scope>NUCLEOTIDE SEQUENCE [LARGE SCALE GENOMIC DNA]</scope>
    <source>
        <strain evidence="3 4">HSW-8</strain>
    </source>
</reference>
<organism evidence="3 4">
    <name type="scientific">Sinimarinibacterium thermocellulolyticum</name>
    <dbReference type="NCBI Taxonomy" id="3170016"/>
    <lineage>
        <taxon>Bacteria</taxon>
        <taxon>Pseudomonadati</taxon>
        <taxon>Pseudomonadota</taxon>
        <taxon>Gammaproteobacteria</taxon>
        <taxon>Nevskiales</taxon>
        <taxon>Nevskiaceae</taxon>
        <taxon>Sinimarinibacterium</taxon>
    </lineage>
</organism>
<accession>A0ABV2AA50</accession>
<evidence type="ECO:0000259" key="2">
    <source>
        <dbReference type="Pfam" id="PF01979"/>
    </source>
</evidence>
<comment type="caution">
    <text evidence="3">The sequence shown here is derived from an EMBL/GenBank/DDBJ whole genome shotgun (WGS) entry which is preliminary data.</text>
</comment>
<evidence type="ECO:0000256" key="1">
    <source>
        <dbReference type="ARBA" id="ARBA00022975"/>
    </source>
</evidence>
<dbReference type="NCBIfam" id="NF005791">
    <property type="entry name" value="PRK07627.1"/>
    <property type="match status" value="1"/>
</dbReference>
<dbReference type="Pfam" id="PF01979">
    <property type="entry name" value="Amidohydro_1"/>
    <property type="match status" value="1"/>
</dbReference>
<dbReference type="InterPro" id="IPR004722">
    <property type="entry name" value="DHOase"/>
</dbReference>
<sequence length="451" mass="47185">MTRPSNMREWSARARAAGEAQAEPTGATLIRGARVLDPASATDRKLDVLIENEHIAAVGEALAAPARASIIDAHGLWLMPGLVDLCARLREPGATHKASFASEMPAAFAGGITQVLIPPDTQPALDTPAMLIRVQRLARQAGTLDVRMLGALTRELSGAALAELSALKSAGAVGVSNAAAPINDSRIARRALEYAKGLELPVHVFAQDAGLAGNGCAHEGPVATRLGLSAVPVAAEVAALRFWISLVEDTGARVHFCRLSTARGAELIEAALGRGLPVSADVAAHQLHLCDTDVDGFNAQCHVQPPLRTRDDRDALRAAVASGVIGAICSDHQPHEADAKINPFPLTEPGISALETLLPLTLQLVHDGLLSPLQAAERLSRGPAAIAGLDSGRIASGALADLVLVDAEARWTLRPERMLSAGRNTPFAGRTLRGRVRATWRAGRAVFRASG</sequence>
<keyword evidence="4" id="KW-1185">Reference proteome</keyword>
<dbReference type="InterPro" id="IPR006680">
    <property type="entry name" value="Amidohydro-rel"/>
</dbReference>
<dbReference type="CDD" id="cd01317">
    <property type="entry name" value="DHOase_IIa"/>
    <property type="match status" value="1"/>
</dbReference>
<dbReference type="InterPro" id="IPR050138">
    <property type="entry name" value="DHOase/Allantoinase_Hydrolase"/>
</dbReference>
<keyword evidence="1" id="KW-0665">Pyrimidine biosynthesis</keyword>
<dbReference type="Gene3D" id="3.20.20.140">
    <property type="entry name" value="Metal-dependent hydrolases"/>
    <property type="match status" value="1"/>
</dbReference>
<evidence type="ECO:0000313" key="3">
    <source>
        <dbReference type="EMBL" id="MES0874019.1"/>
    </source>
</evidence>
<dbReference type="NCBIfam" id="TIGR00857">
    <property type="entry name" value="pyrC_multi"/>
    <property type="match status" value="1"/>
</dbReference>
<name>A0ABV2AA50_9GAMM</name>
<protein>
    <submittedName>
        <fullName evidence="3">Dihydroorotase</fullName>
        <ecNumber evidence="3">3.5.2.3</ecNumber>
    </submittedName>
</protein>
<dbReference type="Gene3D" id="2.30.40.10">
    <property type="entry name" value="Urease, subunit C, domain 1"/>
    <property type="match status" value="1"/>
</dbReference>
<dbReference type="InterPro" id="IPR032466">
    <property type="entry name" value="Metal_Hydrolase"/>
</dbReference>
<proteinExistence type="predicted"/>
<dbReference type="PANTHER" id="PTHR43668:SF2">
    <property type="entry name" value="ALLANTOINASE"/>
    <property type="match status" value="1"/>
</dbReference>
<dbReference type="Proteomes" id="UP001465331">
    <property type="component" value="Unassembled WGS sequence"/>
</dbReference>